<name>A0A6P1LAM3_MALIO</name>
<dbReference type="GeneID" id="96866759"/>
<organism evidence="6 7">
    <name type="scientific">Malacoplasma iowae 695</name>
    <dbReference type="NCBI Taxonomy" id="1048830"/>
    <lineage>
        <taxon>Bacteria</taxon>
        <taxon>Bacillati</taxon>
        <taxon>Mycoplasmatota</taxon>
        <taxon>Mycoplasmoidales</taxon>
        <taxon>Mycoplasmoidaceae</taxon>
        <taxon>Malacoplasma</taxon>
    </lineage>
</organism>
<keyword evidence="4" id="KW-0238">DNA-binding</keyword>
<evidence type="ECO:0000256" key="3">
    <source>
        <dbReference type="ARBA" id="ARBA00022578"/>
    </source>
</evidence>
<keyword evidence="3" id="KW-0815">Transposition</keyword>
<dbReference type="GO" id="GO:0004803">
    <property type="term" value="F:transposase activity"/>
    <property type="evidence" value="ECO:0007669"/>
    <property type="project" value="InterPro"/>
</dbReference>
<comment type="similarity">
    <text evidence="2">Belongs to the transposase mutator family.</text>
</comment>
<evidence type="ECO:0000256" key="4">
    <source>
        <dbReference type="ARBA" id="ARBA00023125"/>
    </source>
</evidence>
<gene>
    <name evidence="6" type="ORF">EER00_01005</name>
</gene>
<dbReference type="EMBL" id="CP033512">
    <property type="protein sequence ID" value="QHG89476.1"/>
    <property type="molecule type" value="Genomic_DNA"/>
</dbReference>
<dbReference type="Pfam" id="PF00872">
    <property type="entry name" value="Transposase_mut"/>
    <property type="match status" value="1"/>
</dbReference>
<dbReference type="Proteomes" id="UP000464283">
    <property type="component" value="Chromosome"/>
</dbReference>
<sequence length="73" mass="8832">MCTIKSWKNNLDELVTFFIIHMKLEKIIYKINTIENLNRNIINITKTKVYFTNHQSLSKIIYLCLFNTQEDYD</sequence>
<dbReference type="OrthoDB" id="9779930at2"/>
<evidence type="ECO:0000256" key="1">
    <source>
        <dbReference type="ARBA" id="ARBA00002190"/>
    </source>
</evidence>
<protein>
    <submittedName>
        <fullName evidence="6">Transposase</fullName>
    </submittedName>
</protein>
<dbReference type="AlphaFoldDB" id="A0A6P1LAM3"/>
<keyword evidence="5" id="KW-0233">DNA recombination</keyword>
<comment type="function">
    <text evidence="1">Required for the transposition of the insertion element.</text>
</comment>
<proteinExistence type="inferred from homology"/>
<evidence type="ECO:0000256" key="5">
    <source>
        <dbReference type="ARBA" id="ARBA00023172"/>
    </source>
</evidence>
<evidence type="ECO:0000256" key="2">
    <source>
        <dbReference type="ARBA" id="ARBA00010961"/>
    </source>
</evidence>
<dbReference type="RefSeq" id="WP_004024566.1">
    <property type="nucleotide sequence ID" value="NZ_AGFP01000002.1"/>
</dbReference>
<evidence type="ECO:0000313" key="6">
    <source>
        <dbReference type="EMBL" id="QHG89476.1"/>
    </source>
</evidence>
<dbReference type="KEGG" id="miw:EER00_01005"/>
<dbReference type="GO" id="GO:0006313">
    <property type="term" value="P:DNA transposition"/>
    <property type="evidence" value="ECO:0007669"/>
    <property type="project" value="InterPro"/>
</dbReference>
<dbReference type="GO" id="GO:0003677">
    <property type="term" value="F:DNA binding"/>
    <property type="evidence" value="ECO:0007669"/>
    <property type="project" value="UniProtKB-KW"/>
</dbReference>
<evidence type="ECO:0000313" key="7">
    <source>
        <dbReference type="Proteomes" id="UP000464283"/>
    </source>
</evidence>
<accession>A0A6P1LAM3</accession>
<dbReference type="InterPro" id="IPR001207">
    <property type="entry name" value="Transposase_mutator"/>
</dbReference>
<reference evidence="7" key="1">
    <citation type="submission" date="2018-11" db="EMBL/GenBank/DDBJ databases">
        <title>The first complete genome sequence of Mycoplasma iowae strain 695.</title>
        <authorList>
            <person name="Ghanem M."/>
            <person name="El-Gazzar M."/>
        </authorList>
    </citation>
    <scope>NUCLEOTIDE SEQUENCE [LARGE SCALE GENOMIC DNA]</scope>
    <source>
        <strain evidence="7">695</strain>
    </source>
</reference>